<reference evidence="2 3" key="1">
    <citation type="journal article" date="2020" name="ISME J.">
        <title>Enrichment and physiological characterization of a novel comammox Nitrospira indicates ammonium inhibition of complete nitrification.</title>
        <authorList>
            <person name="Sakoula D."/>
            <person name="Koch H."/>
            <person name="Frank J."/>
            <person name="Jetten M.S.M."/>
            <person name="van Kessel M.A.H.J."/>
            <person name="Lucker S."/>
        </authorList>
    </citation>
    <scope>NUCLEOTIDE SEQUENCE [LARGE SCALE GENOMIC DNA]</scope>
    <source>
        <strain evidence="2">Comreactor17</strain>
    </source>
</reference>
<evidence type="ECO:0000313" key="3">
    <source>
        <dbReference type="Proteomes" id="UP000593737"/>
    </source>
</evidence>
<keyword evidence="1" id="KW-0472">Membrane</keyword>
<feature type="transmembrane region" description="Helical" evidence="1">
    <location>
        <begin position="12"/>
        <end position="43"/>
    </location>
</feature>
<keyword evidence="1" id="KW-1133">Transmembrane helix</keyword>
<name>A0A7S8FGR3_9BACT</name>
<dbReference type="KEGG" id="nkf:Nkreftii_003337"/>
<dbReference type="EMBL" id="CP047423">
    <property type="protein sequence ID" value="QPD05563.1"/>
    <property type="molecule type" value="Genomic_DNA"/>
</dbReference>
<organism evidence="2 3">
    <name type="scientific">Candidatus Nitrospira kreftii</name>
    <dbReference type="NCBI Taxonomy" id="2652173"/>
    <lineage>
        <taxon>Bacteria</taxon>
        <taxon>Pseudomonadati</taxon>
        <taxon>Nitrospirota</taxon>
        <taxon>Nitrospiria</taxon>
        <taxon>Nitrospirales</taxon>
        <taxon>Nitrospiraceae</taxon>
        <taxon>Nitrospira</taxon>
    </lineage>
</organism>
<dbReference type="Proteomes" id="UP000593737">
    <property type="component" value="Chromosome"/>
</dbReference>
<proteinExistence type="predicted"/>
<protein>
    <submittedName>
        <fullName evidence="2">Uncharacterized protein</fullName>
    </submittedName>
</protein>
<evidence type="ECO:0000313" key="2">
    <source>
        <dbReference type="EMBL" id="QPD05563.1"/>
    </source>
</evidence>
<keyword evidence="1" id="KW-0812">Transmembrane</keyword>
<dbReference type="AlphaFoldDB" id="A0A7S8FGR3"/>
<accession>A0A7S8FGR3</accession>
<evidence type="ECO:0000256" key="1">
    <source>
        <dbReference type="SAM" id="Phobius"/>
    </source>
</evidence>
<gene>
    <name evidence="2" type="ORF">Nkreftii_003337</name>
</gene>
<sequence length="80" mass="8800">MITVKSPFVQQTLVAMTVFIAIGALSVIWPAIIALGLSVFLLFHSFGVEQEIVLRSWTEISHMSIIFTSPQRPGVLTILS</sequence>